<dbReference type="Gene3D" id="3.10.129.10">
    <property type="entry name" value="Hotdog Thioesterase"/>
    <property type="match status" value="1"/>
</dbReference>
<dbReference type="CDD" id="cd03443">
    <property type="entry name" value="PaaI_thioesterase"/>
    <property type="match status" value="1"/>
</dbReference>
<reference evidence="5" key="1">
    <citation type="submission" date="2016-10" db="EMBL/GenBank/DDBJ databases">
        <authorList>
            <person name="Varghese N."/>
            <person name="Submissions S."/>
        </authorList>
    </citation>
    <scope>NUCLEOTIDE SEQUENCE [LARGE SCALE GENOMIC DNA]</scope>
    <source>
        <strain evidence="5">CGMCC 1.6489</strain>
    </source>
</reference>
<dbReference type="InterPro" id="IPR039298">
    <property type="entry name" value="ACOT13"/>
</dbReference>
<evidence type="ECO:0000256" key="1">
    <source>
        <dbReference type="ARBA" id="ARBA00008324"/>
    </source>
</evidence>
<name>A0A1H9Z865_9GAMM</name>
<dbReference type="AlphaFoldDB" id="A0A1H9Z865"/>
<evidence type="ECO:0000259" key="3">
    <source>
        <dbReference type="Pfam" id="PF03061"/>
    </source>
</evidence>
<evidence type="ECO:0000256" key="2">
    <source>
        <dbReference type="ARBA" id="ARBA00022801"/>
    </source>
</evidence>
<dbReference type="InterPro" id="IPR003736">
    <property type="entry name" value="PAAI_dom"/>
</dbReference>
<dbReference type="SUPFAM" id="SSF54637">
    <property type="entry name" value="Thioesterase/thiol ester dehydrase-isomerase"/>
    <property type="match status" value="1"/>
</dbReference>
<dbReference type="STRING" id="430453.SAMN04487962_101499"/>
<keyword evidence="2" id="KW-0378">Hydrolase</keyword>
<dbReference type="NCBIfam" id="TIGR00369">
    <property type="entry name" value="unchar_dom_1"/>
    <property type="match status" value="1"/>
</dbReference>
<dbReference type="Pfam" id="PF03061">
    <property type="entry name" value="4HBT"/>
    <property type="match status" value="1"/>
</dbReference>
<keyword evidence="5" id="KW-1185">Reference proteome</keyword>
<feature type="domain" description="Thioesterase" evidence="3">
    <location>
        <begin position="48"/>
        <end position="120"/>
    </location>
</feature>
<dbReference type="EMBL" id="FOHZ01000001">
    <property type="protein sequence ID" value="SES77265.1"/>
    <property type="molecule type" value="Genomic_DNA"/>
</dbReference>
<protein>
    <submittedName>
        <fullName evidence="4">Uncharacterized domain 1-containing protein</fullName>
    </submittedName>
</protein>
<evidence type="ECO:0000313" key="4">
    <source>
        <dbReference type="EMBL" id="SES77265.1"/>
    </source>
</evidence>
<proteinExistence type="inferred from homology"/>
<dbReference type="RefSeq" id="WP_091848615.1">
    <property type="nucleotide sequence ID" value="NZ_FOHZ01000001.1"/>
</dbReference>
<dbReference type="OrthoDB" id="4565299at2"/>
<dbReference type="Proteomes" id="UP000198762">
    <property type="component" value="Unassembled WGS sequence"/>
</dbReference>
<dbReference type="InterPro" id="IPR006683">
    <property type="entry name" value="Thioestr_dom"/>
</dbReference>
<dbReference type="GO" id="GO:0047617">
    <property type="term" value="F:fatty acyl-CoA hydrolase activity"/>
    <property type="evidence" value="ECO:0007669"/>
    <property type="project" value="InterPro"/>
</dbReference>
<organism evidence="4 5">
    <name type="scientific">Marinobacter segnicrescens</name>
    <dbReference type="NCBI Taxonomy" id="430453"/>
    <lineage>
        <taxon>Bacteria</taxon>
        <taxon>Pseudomonadati</taxon>
        <taxon>Pseudomonadota</taxon>
        <taxon>Gammaproteobacteria</taxon>
        <taxon>Pseudomonadales</taxon>
        <taxon>Marinobacteraceae</taxon>
        <taxon>Marinobacter</taxon>
    </lineage>
</organism>
<sequence length="138" mass="14697">MNDLQNRLESSFHARGLMKTLGARLLSITDGEVQIELPFSPDLTQGLGYLHAGVVTSLVDTACGYAALTRAPEGHTVVSVEFKTNFVRPAVGERFVAIGRLETAGRMLSVCRGEVLAYSGDSVKTVALMQATMANVPG</sequence>
<accession>A0A1H9Z865</accession>
<dbReference type="PANTHER" id="PTHR21660:SF1">
    <property type="entry name" value="ACYL-COENZYME A THIOESTERASE 13"/>
    <property type="match status" value="1"/>
</dbReference>
<dbReference type="InterPro" id="IPR029069">
    <property type="entry name" value="HotDog_dom_sf"/>
</dbReference>
<evidence type="ECO:0000313" key="5">
    <source>
        <dbReference type="Proteomes" id="UP000198762"/>
    </source>
</evidence>
<dbReference type="PANTHER" id="PTHR21660">
    <property type="entry name" value="THIOESTERASE SUPERFAMILY MEMBER-RELATED"/>
    <property type="match status" value="1"/>
</dbReference>
<gene>
    <name evidence="4" type="ORF">SAMN04487962_101499</name>
</gene>
<comment type="similarity">
    <text evidence="1">Belongs to the thioesterase PaaI family.</text>
</comment>